<dbReference type="Gene3D" id="3.30.930.10">
    <property type="entry name" value="Bira Bifunctional Protein, Domain 2"/>
    <property type="match status" value="1"/>
</dbReference>
<evidence type="ECO:0000313" key="3">
    <source>
        <dbReference type="Proteomes" id="UP001239213"/>
    </source>
</evidence>
<dbReference type="Pfam" id="PF21948">
    <property type="entry name" value="LplA-B_cat"/>
    <property type="match status" value="1"/>
</dbReference>
<dbReference type="PANTHER" id="PTHR10993:SF7">
    <property type="entry name" value="LIPOYLTRANSFERASE 2, MITOCHONDRIAL-RELATED"/>
    <property type="match status" value="1"/>
</dbReference>
<dbReference type="InterPro" id="IPR045864">
    <property type="entry name" value="aa-tRNA-synth_II/BPL/LPL"/>
</dbReference>
<name>A0AAI9VD32_9PEZI</name>
<sequence length="436" mass="47920">MLSRPSAPDRLGASGNPTWSYAGVGSAHYQTSSSIRNILPGILKDHEPYAHLTVPMTEGGSSGQLAYDFTSATIFVDKLRSIPQQPPTTREPMGTLRTAYRISTFPTPTLTRSTNQIPGIILRQARWSSSTPISKLVFPEDDGAEPSELRHLHLDGSDSKHFPSYDSASNFQTALRQVFLDWKSAPNSRAPSPLVLSFTPAPTYTLGRRQKTLLPEQLERLQQPLTVIEETKVAAEEQNGGTSSGEQQFTPKVIETDRGGLTTYHGPGQVVLWPILDLHSKYYPRLTVRSYARLLEETTQAILADGPGVQTYLSEDDPGVWAEAARQRTGGQERKIAAMGVHLRRHISGLGTALNVDVAVDGDEAFNPWARFVPCGLEGKTATSVRAELGEDSWRQLSLAGDGKTKREWYARRWAEELAKRLGVGIAPTTVHQRLG</sequence>
<dbReference type="Proteomes" id="UP001239213">
    <property type="component" value="Unassembled WGS sequence"/>
</dbReference>
<dbReference type="GO" id="GO:0033819">
    <property type="term" value="F:lipoyl(octanoyl) transferase activity"/>
    <property type="evidence" value="ECO:0007669"/>
    <property type="project" value="TreeGrafter"/>
</dbReference>
<dbReference type="InterPro" id="IPR004143">
    <property type="entry name" value="BPL_LPL_catalytic"/>
</dbReference>
<dbReference type="GO" id="GO:0009249">
    <property type="term" value="P:protein lipoylation"/>
    <property type="evidence" value="ECO:0007669"/>
    <property type="project" value="TreeGrafter"/>
</dbReference>
<proteinExistence type="predicted"/>
<dbReference type="AlphaFoldDB" id="A0AAI9VD32"/>
<evidence type="ECO:0000259" key="1">
    <source>
        <dbReference type="PROSITE" id="PS51733"/>
    </source>
</evidence>
<organism evidence="2 3">
    <name type="scientific">Colletotrichum cuscutae</name>
    <dbReference type="NCBI Taxonomy" id="1209917"/>
    <lineage>
        <taxon>Eukaryota</taxon>
        <taxon>Fungi</taxon>
        <taxon>Dikarya</taxon>
        <taxon>Ascomycota</taxon>
        <taxon>Pezizomycotina</taxon>
        <taxon>Sordariomycetes</taxon>
        <taxon>Hypocreomycetidae</taxon>
        <taxon>Glomerellales</taxon>
        <taxon>Glomerellaceae</taxon>
        <taxon>Colletotrichum</taxon>
        <taxon>Colletotrichum acutatum species complex</taxon>
    </lineage>
</organism>
<dbReference type="PROSITE" id="PS51733">
    <property type="entry name" value="BPL_LPL_CATALYTIC"/>
    <property type="match status" value="1"/>
</dbReference>
<protein>
    <recommendedName>
        <fullName evidence="1">BPL/LPL catalytic domain-containing protein</fullName>
    </recommendedName>
</protein>
<evidence type="ECO:0000313" key="2">
    <source>
        <dbReference type="EMBL" id="KAK1480086.1"/>
    </source>
</evidence>
<feature type="domain" description="BPL/LPL catalytic" evidence="1">
    <location>
        <begin position="188"/>
        <end position="426"/>
    </location>
</feature>
<reference evidence="2" key="1">
    <citation type="submission" date="2016-11" db="EMBL/GenBank/DDBJ databases">
        <title>The genome sequence of Colletotrichum cuscutae.</title>
        <authorList>
            <person name="Baroncelli R."/>
        </authorList>
    </citation>
    <scope>NUCLEOTIDE SEQUENCE</scope>
    <source>
        <strain evidence="2">IMI 304802</strain>
    </source>
</reference>
<gene>
    <name evidence="2" type="ORF">CCUS01_00642</name>
</gene>
<dbReference type="PANTHER" id="PTHR10993">
    <property type="entry name" value="OCTANOYLTRANSFERASE"/>
    <property type="match status" value="1"/>
</dbReference>
<accession>A0AAI9VD32</accession>
<dbReference type="SUPFAM" id="SSF55681">
    <property type="entry name" value="Class II aaRS and biotin synthetases"/>
    <property type="match status" value="1"/>
</dbReference>
<comment type="caution">
    <text evidence="2">The sequence shown here is derived from an EMBL/GenBank/DDBJ whole genome shotgun (WGS) entry which is preliminary data.</text>
</comment>
<keyword evidence="3" id="KW-1185">Reference proteome</keyword>
<dbReference type="EMBL" id="MPDP01000112">
    <property type="protein sequence ID" value="KAK1480086.1"/>
    <property type="molecule type" value="Genomic_DNA"/>
</dbReference>